<reference evidence="3 4" key="1">
    <citation type="submission" date="2021-01" db="EMBL/GenBank/DDBJ databases">
        <title>Genome seq and assembly of Devosia sp. LEGU1.</title>
        <authorList>
            <person name="Chhetri G."/>
        </authorList>
    </citation>
    <scope>NUCLEOTIDE SEQUENCE [LARGE SCALE GENOMIC DNA]</scope>
    <source>
        <strain evidence="3 4">LEGU1</strain>
    </source>
</reference>
<evidence type="ECO:0000256" key="1">
    <source>
        <dbReference type="SAM" id="Phobius"/>
    </source>
</evidence>
<feature type="chain" id="PRO_5047545687" evidence="2">
    <location>
        <begin position="20"/>
        <end position="219"/>
    </location>
</feature>
<protein>
    <submittedName>
        <fullName evidence="3">Uncharacterized protein</fullName>
    </submittedName>
</protein>
<keyword evidence="1" id="KW-0472">Membrane</keyword>
<name>A0ABX7C2K0_9HYPH</name>
<feature type="transmembrane region" description="Helical" evidence="1">
    <location>
        <begin position="102"/>
        <end position="126"/>
    </location>
</feature>
<keyword evidence="4" id="KW-1185">Reference proteome</keyword>
<feature type="transmembrane region" description="Helical" evidence="1">
    <location>
        <begin position="76"/>
        <end position="96"/>
    </location>
</feature>
<keyword evidence="1" id="KW-0812">Transmembrane</keyword>
<accession>A0ABX7C2K0</accession>
<evidence type="ECO:0000256" key="2">
    <source>
        <dbReference type="SAM" id="SignalP"/>
    </source>
</evidence>
<feature type="transmembrane region" description="Helical" evidence="1">
    <location>
        <begin position="36"/>
        <end position="55"/>
    </location>
</feature>
<dbReference type="EMBL" id="CP068046">
    <property type="protein sequence ID" value="QQR38467.1"/>
    <property type="molecule type" value="Genomic_DNA"/>
</dbReference>
<feature type="signal peptide" evidence="2">
    <location>
        <begin position="1"/>
        <end position="19"/>
    </location>
</feature>
<evidence type="ECO:0000313" key="3">
    <source>
        <dbReference type="EMBL" id="QQR38467.1"/>
    </source>
</evidence>
<sequence>MKKSLLGAIALGVGGSAVAGFGAAAGRDIWRGTKKASGFLILLIAIAASVSLPFLGIRNLMRGHAPGEGWKAIGDILMVPAGIAIGVGVSVFGGLMLGEEPFALAIITIVGSGLVAAVVGAIVGLGQRPSAQRRNRIAVTNEVFLDGLGIRETGESEITHIDGEGNALRLMERTANSIVFMAVGKRNKRAYIGLSPQGEMQSYTGVVALGAARDMDTAA</sequence>
<dbReference type="Proteomes" id="UP000595857">
    <property type="component" value="Chromosome"/>
</dbReference>
<keyword evidence="2" id="KW-0732">Signal</keyword>
<dbReference type="RefSeq" id="WP_201630870.1">
    <property type="nucleotide sequence ID" value="NZ_CP068046.1"/>
</dbReference>
<keyword evidence="1" id="KW-1133">Transmembrane helix</keyword>
<gene>
    <name evidence="3" type="ORF">JI748_11840</name>
</gene>
<organism evidence="3 4">
    <name type="scientific">Devosia rhizoryzae</name>
    <dbReference type="NCBI Taxonomy" id="2774137"/>
    <lineage>
        <taxon>Bacteria</taxon>
        <taxon>Pseudomonadati</taxon>
        <taxon>Pseudomonadota</taxon>
        <taxon>Alphaproteobacteria</taxon>
        <taxon>Hyphomicrobiales</taxon>
        <taxon>Devosiaceae</taxon>
        <taxon>Devosia</taxon>
    </lineage>
</organism>
<evidence type="ECO:0000313" key="4">
    <source>
        <dbReference type="Proteomes" id="UP000595857"/>
    </source>
</evidence>
<proteinExistence type="predicted"/>